<dbReference type="InterPro" id="IPR013785">
    <property type="entry name" value="Aldolase_TIM"/>
</dbReference>
<evidence type="ECO:0000256" key="12">
    <source>
        <dbReference type="PIRNR" id="PIRNR006250"/>
    </source>
</evidence>
<evidence type="ECO:0000256" key="4">
    <source>
        <dbReference type="ARBA" id="ARBA00011218"/>
    </source>
</evidence>
<dbReference type="InterPro" id="IPR036068">
    <property type="entry name" value="Nicotinate_pribotase-like_C"/>
</dbReference>
<comment type="pathway">
    <text evidence="2">Cofactor biosynthesis; NAD(+) biosynthesis; nicotinate D-ribonucleotide from quinolinate: step 1/1.</text>
</comment>
<keyword evidence="7 12" id="KW-0328">Glycosyltransferase</keyword>
<proteinExistence type="inferred from homology"/>
<evidence type="ECO:0000259" key="15">
    <source>
        <dbReference type="Pfam" id="PF02749"/>
    </source>
</evidence>
<comment type="function">
    <text evidence="1">Involved in the catabolism of quinolinic acid (QA).</text>
</comment>
<evidence type="ECO:0000256" key="9">
    <source>
        <dbReference type="ARBA" id="ARBA00033102"/>
    </source>
</evidence>
<evidence type="ECO:0000256" key="3">
    <source>
        <dbReference type="ARBA" id="ARBA00009400"/>
    </source>
</evidence>
<dbReference type="InterPro" id="IPR027277">
    <property type="entry name" value="NadC/ModD"/>
</dbReference>
<feature type="binding site" evidence="13">
    <location>
        <position position="97"/>
    </location>
    <ligand>
        <name>substrate</name>
    </ligand>
</feature>
<feature type="binding site" evidence="13">
    <location>
        <begin position="238"/>
        <end position="240"/>
    </location>
    <ligand>
        <name>substrate</name>
    </ligand>
</feature>
<dbReference type="GO" id="GO:0034213">
    <property type="term" value="P:quinolinate catabolic process"/>
    <property type="evidence" value="ECO:0007669"/>
    <property type="project" value="TreeGrafter"/>
</dbReference>
<evidence type="ECO:0000256" key="6">
    <source>
        <dbReference type="ARBA" id="ARBA00022642"/>
    </source>
</evidence>
<dbReference type="Gene3D" id="3.20.20.70">
    <property type="entry name" value="Aldolase class I"/>
    <property type="match status" value="1"/>
</dbReference>
<evidence type="ECO:0000256" key="7">
    <source>
        <dbReference type="ARBA" id="ARBA00022676"/>
    </source>
</evidence>
<dbReference type="EC" id="2.4.2.19" evidence="5"/>
<dbReference type="CDD" id="cd01572">
    <property type="entry name" value="QPRTase"/>
    <property type="match status" value="1"/>
</dbReference>
<evidence type="ECO:0000256" key="13">
    <source>
        <dbReference type="PIRSR" id="PIRSR006250-1"/>
    </source>
</evidence>
<dbReference type="Gene3D" id="3.90.1170.20">
    <property type="entry name" value="Quinolinate phosphoribosyl transferase, N-terminal domain"/>
    <property type="match status" value="1"/>
</dbReference>
<comment type="subunit">
    <text evidence="4">Hexamer formed by 3 homodimers.</text>
</comment>
<protein>
    <recommendedName>
        <fullName evidence="11">Probable nicotinate-nucleotide pyrophosphorylase [carboxylating]</fullName>
        <ecNumber evidence="5">2.4.2.19</ecNumber>
    </recommendedName>
    <alternativeName>
        <fullName evidence="9">Quinolinate phosphoribosyltransferase [decarboxylating]</fullName>
    </alternativeName>
</protein>
<feature type="binding site" evidence="13">
    <location>
        <begin position="259"/>
        <end position="261"/>
    </location>
    <ligand>
        <name>substrate</name>
    </ligand>
</feature>
<dbReference type="Pfam" id="PF02749">
    <property type="entry name" value="QRPTase_N"/>
    <property type="match status" value="1"/>
</dbReference>
<feature type="domain" description="Quinolinate phosphoribosyl transferase C-terminal" evidence="14">
    <location>
        <begin position="109"/>
        <end position="272"/>
    </location>
</feature>
<dbReference type="FunFam" id="3.90.1170.20:FF:000001">
    <property type="entry name" value="Nicotinate-nucleotide diphosphorylase (Carboxylating)"/>
    <property type="match status" value="1"/>
</dbReference>
<dbReference type="GO" id="GO:0004514">
    <property type="term" value="F:nicotinate-nucleotide diphosphorylase (carboxylating) activity"/>
    <property type="evidence" value="ECO:0007669"/>
    <property type="project" value="UniProtKB-EC"/>
</dbReference>
<feature type="domain" description="Quinolinate phosphoribosyl transferase N-terminal" evidence="15">
    <location>
        <begin position="22"/>
        <end position="107"/>
    </location>
</feature>
<feature type="binding site" evidence="13">
    <location>
        <position position="164"/>
    </location>
    <ligand>
        <name>substrate</name>
    </ligand>
</feature>
<name>A0A0F5ID77_BACTR</name>
<comment type="catalytic activity">
    <reaction evidence="10">
        <text>nicotinate beta-D-ribonucleotide + CO2 + diphosphate = quinolinate + 5-phospho-alpha-D-ribose 1-diphosphate + 2 H(+)</text>
        <dbReference type="Rhea" id="RHEA:12733"/>
        <dbReference type="ChEBI" id="CHEBI:15378"/>
        <dbReference type="ChEBI" id="CHEBI:16526"/>
        <dbReference type="ChEBI" id="CHEBI:29959"/>
        <dbReference type="ChEBI" id="CHEBI:33019"/>
        <dbReference type="ChEBI" id="CHEBI:57502"/>
        <dbReference type="ChEBI" id="CHEBI:58017"/>
        <dbReference type="EC" id="2.4.2.19"/>
    </reaction>
</comment>
<evidence type="ECO:0000256" key="1">
    <source>
        <dbReference type="ARBA" id="ARBA00003237"/>
    </source>
</evidence>
<keyword evidence="6" id="KW-0662">Pyridine nucleotide biosynthesis</keyword>
<comment type="similarity">
    <text evidence="3 12">Belongs to the NadC/ModD family.</text>
</comment>
<feature type="binding site" evidence="13">
    <location>
        <position position="194"/>
    </location>
    <ligand>
        <name>substrate</name>
    </ligand>
</feature>
<dbReference type="SUPFAM" id="SSF54675">
    <property type="entry name" value="Nicotinate/Quinolinate PRTase N-terminal domain-like"/>
    <property type="match status" value="1"/>
</dbReference>
<dbReference type="FunFam" id="3.20.20.70:FF:000030">
    <property type="entry name" value="Nicotinate-nucleotide pyrophosphorylase, carboxylating"/>
    <property type="match status" value="1"/>
</dbReference>
<feature type="binding site" evidence="13">
    <location>
        <position position="154"/>
    </location>
    <ligand>
        <name>substrate</name>
    </ligand>
</feature>
<dbReference type="OrthoDB" id="9782546at2"/>
<dbReference type="Pfam" id="PF01729">
    <property type="entry name" value="QRPTase_C"/>
    <property type="match status" value="1"/>
</dbReference>
<organism evidence="16 17">
    <name type="scientific">Bacillus thermotolerans</name>
    <name type="common">Quasibacillus thermotolerans</name>
    <dbReference type="NCBI Taxonomy" id="1221996"/>
    <lineage>
        <taxon>Bacteria</taxon>
        <taxon>Bacillati</taxon>
        <taxon>Bacillota</taxon>
        <taxon>Bacilli</taxon>
        <taxon>Bacillales</taxon>
        <taxon>Bacillaceae</taxon>
        <taxon>Bacillus</taxon>
    </lineage>
</organism>
<dbReference type="InterPro" id="IPR002638">
    <property type="entry name" value="Quinolinate_PRibosylTrfase_C"/>
</dbReference>
<accession>A0A0F5ID77</accession>
<keyword evidence="8 12" id="KW-0808">Transferase</keyword>
<evidence type="ECO:0000313" key="16">
    <source>
        <dbReference type="EMBL" id="KKB43423.1"/>
    </source>
</evidence>
<dbReference type="PIRSF" id="PIRSF006250">
    <property type="entry name" value="NadC_ModD"/>
    <property type="match status" value="1"/>
</dbReference>
<dbReference type="PANTHER" id="PTHR32179:SF3">
    <property type="entry name" value="NICOTINATE-NUCLEOTIDE PYROPHOSPHORYLASE [CARBOXYLATING]"/>
    <property type="match status" value="1"/>
</dbReference>
<comment type="caution">
    <text evidence="16">The sequence shown here is derived from an EMBL/GenBank/DDBJ whole genome shotgun (WGS) entry which is preliminary data.</text>
</comment>
<dbReference type="InterPro" id="IPR004393">
    <property type="entry name" value="NadC"/>
</dbReference>
<feature type="binding site" evidence="13">
    <location>
        <position position="215"/>
    </location>
    <ligand>
        <name>substrate</name>
    </ligand>
</feature>
<dbReference type="STRING" id="1221996.QY95_01668"/>
<evidence type="ECO:0000256" key="8">
    <source>
        <dbReference type="ARBA" id="ARBA00022679"/>
    </source>
</evidence>
<evidence type="ECO:0000259" key="14">
    <source>
        <dbReference type="Pfam" id="PF01729"/>
    </source>
</evidence>
<dbReference type="AlphaFoldDB" id="A0A0F5ID77"/>
<dbReference type="InterPro" id="IPR037128">
    <property type="entry name" value="Quinolinate_PRibosylTase_N_sf"/>
</dbReference>
<gene>
    <name evidence="16" type="ORF">QY95_01668</name>
</gene>
<dbReference type="UniPathway" id="UPA00253">
    <property type="reaction ID" value="UER00331"/>
</dbReference>
<evidence type="ECO:0000256" key="2">
    <source>
        <dbReference type="ARBA" id="ARBA00004893"/>
    </source>
</evidence>
<evidence type="ECO:0000256" key="5">
    <source>
        <dbReference type="ARBA" id="ARBA00011944"/>
    </source>
</evidence>
<dbReference type="PANTHER" id="PTHR32179">
    <property type="entry name" value="NICOTINATE-NUCLEOTIDE PYROPHOSPHORYLASE [CARBOXYLATING]"/>
    <property type="match status" value="1"/>
</dbReference>
<dbReference type="Proteomes" id="UP000031563">
    <property type="component" value="Unassembled WGS sequence"/>
</dbReference>
<evidence type="ECO:0000313" key="17">
    <source>
        <dbReference type="Proteomes" id="UP000031563"/>
    </source>
</evidence>
<dbReference type="RefSeq" id="WP_040047755.1">
    <property type="nucleotide sequence ID" value="NZ_JWIR02000003.1"/>
</dbReference>
<reference evidence="16" key="1">
    <citation type="submission" date="2015-02" db="EMBL/GenBank/DDBJ databases">
        <title>Genome Assembly of Bacillaceae bacterium MTCC 8252.</title>
        <authorList>
            <person name="Verma A."/>
            <person name="Khatri I."/>
            <person name="Mual P."/>
            <person name="Subramanian S."/>
            <person name="Krishnamurthi S."/>
        </authorList>
    </citation>
    <scope>NUCLEOTIDE SEQUENCE [LARGE SCALE GENOMIC DNA]</scope>
    <source>
        <strain evidence="16">MTCC 8252</strain>
    </source>
</reference>
<dbReference type="NCBIfam" id="TIGR00078">
    <property type="entry name" value="nadC"/>
    <property type="match status" value="1"/>
</dbReference>
<dbReference type="GO" id="GO:0005737">
    <property type="term" value="C:cytoplasm"/>
    <property type="evidence" value="ECO:0007669"/>
    <property type="project" value="TreeGrafter"/>
</dbReference>
<dbReference type="SUPFAM" id="SSF51690">
    <property type="entry name" value="Nicotinate/Quinolinate PRTase C-terminal domain-like"/>
    <property type="match status" value="1"/>
</dbReference>
<dbReference type="EMBL" id="JWIR02000003">
    <property type="protein sequence ID" value="KKB43423.1"/>
    <property type="molecule type" value="Genomic_DNA"/>
</dbReference>
<evidence type="ECO:0000256" key="10">
    <source>
        <dbReference type="ARBA" id="ARBA00047445"/>
    </source>
</evidence>
<dbReference type="GO" id="GO:0009435">
    <property type="term" value="P:NAD+ biosynthetic process"/>
    <property type="evidence" value="ECO:0007669"/>
    <property type="project" value="UniProtKB-UniPathway"/>
</dbReference>
<keyword evidence="17" id="KW-1185">Reference proteome</keyword>
<evidence type="ECO:0000256" key="11">
    <source>
        <dbReference type="ARBA" id="ARBA00069173"/>
    </source>
</evidence>
<sequence>MNEIQLEHMLKQFFIEDIGEGDISGESLFSAEERGAFTLIAKEGGVFCGRAILVRGFMMIDPGSCIQVHIEDGAEVTPGTIIAEVEGTMRGLLKGERVILNLIQRMSGIATATAAAVKETEGTQAKVCDTRKTTPGLRMLEKYAVRMGGGFNHRRGLYDAVMLKDNHIAFAGGIREAVGKIRESVGHTVKVEVEIETKEQLMEAVEARADIIMFDNRTPEEIKEWLPLVPDYIATEASGGITIDNVRLFAESGIEWISLGALTHSARALDISAKVSAAPLKGETEYVNLRKA</sequence>
<dbReference type="InterPro" id="IPR022412">
    <property type="entry name" value="Quinolinate_PRibosylTrfase_N"/>
</dbReference>
<feature type="binding site" evidence="13">
    <location>
        <begin position="130"/>
        <end position="132"/>
    </location>
    <ligand>
        <name>substrate</name>
    </ligand>
</feature>